<name>A0ABX8Z8E9_9NEIS</name>
<dbReference type="RefSeq" id="WP_221005811.1">
    <property type="nucleotide sequence ID" value="NZ_CP081150.1"/>
</dbReference>
<evidence type="ECO:0000313" key="2">
    <source>
        <dbReference type="Proteomes" id="UP000825679"/>
    </source>
</evidence>
<keyword evidence="2" id="KW-1185">Reference proteome</keyword>
<accession>A0ABX8Z8E9</accession>
<sequence length="179" mass="17807">MTQLFHAFCASTLVLLTACGGGGGGGGGGATTASTTPSSTTAPVLTPTPTAAANYASFGEIKAPAGMNWQLSAAKSIPFTVNYSNNSAAAGVVIKLFTYSTSDPHASKAPADVSTIITDPVALSLIDTLVTDASGQVSWNINLPTQLSSVLAVISDGSNTSSQIVQLGQTGAITLTLAN</sequence>
<protein>
    <recommendedName>
        <fullName evidence="3">Lipoprotein</fullName>
    </recommendedName>
</protein>
<evidence type="ECO:0008006" key="3">
    <source>
        <dbReference type="Google" id="ProtNLM"/>
    </source>
</evidence>
<reference evidence="1 2" key="1">
    <citation type="submission" date="2021-08" db="EMBL/GenBank/DDBJ databases">
        <title>complete genome sequencing of Deefgea sp. D25.</title>
        <authorList>
            <person name="Bae J.-W."/>
            <person name="Gim D.-H."/>
        </authorList>
    </citation>
    <scope>NUCLEOTIDE SEQUENCE [LARGE SCALE GENOMIC DNA]</scope>
    <source>
        <strain evidence="1 2">D25</strain>
    </source>
</reference>
<gene>
    <name evidence="1" type="ORF">K4H28_14265</name>
</gene>
<dbReference type="EMBL" id="CP081150">
    <property type="protein sequence ID" value="QZA77430.1"/>
    <property type="molecule type" value="Genomic_DNA"/>
</dbReference>
<dbReference type="Proteomes" id="UP000825679">
    <property type="component" value="Chromosome"/>
</dbReference>
<proteinExistence type="predicted"/>
<organism evidence="1 2">
    <name type="scientific">Deefgea tanakiae</name>
    <dbReference type="NCBI Taxonomy" id="2865840"/>
    <lineage>
        <taxon>Bacteria</taxon>
        <taxon>Pseudomonadati</taxon>
        <taxon>Pseudomonadota</taxon>
        <taxon>Betaproteobacteria</taxon>
        <taxon>Neisseriales</taxon>
        <taxon>Chitinibacteraceae</taxon>
        <taxon>Deefgea</taxon>
    </lineage>
</organism>
<evidence type="ECO:0000313" key="1">
    <source>
        <dbReference type="EMBL" id="QZA77430.1"/>
    </source>
</evidence>